<keyword evidence="2" id="KW-1185">Reference proteome</keyword>
<accession>A0ABZ2XR45</accession>
<dbReference type="EMBL" id="CP123584">
    <property type="protein sequence ID" value="WZK87171.1"/>
    <property type="molecule type" value="Genomic_DNA"/>
</dbReference>
<sequence length="130" mass="14873">MTDRVEVFYSLQSDYCYALLDRLLGLRDQEIGVVIRPILGGLLRLAERYRDRDALEHSCFERDTRRIAEMLGLPRAHPDPSPSQLAPGSPWIAESEQPLNRYLNRLYVRAAQVAVTLQIRQPTNGCPVPR</sequence>
<name>A0ABZ2XR45_9RHOB</name>
<proteinExistence type="predicted"/>
<evidence type="ECO:0000313" key="2">
    <source>
        <dbReference type="Proteomes" id="UP001623232"/>
    </source>
</evidence>
<gene>
    <name evidence="1" type="ORF">QEZ52_11065</name>
</gene>
<dbReference type="RefSeq" id="WP_406644408.1">
    <property type="nucleotide sequence ID" value="NZ_CP123584.1"/>
</dbReference>
<organism evidence="1 2">
    <name type="scientific">Aliisedimentitalea scapharcae</name>
    <dbReference type="NCBI Taxonomy" id="1524259"/>
    <lineage>
        <taxon>Bacteria</taxon>
        <taxon>Pseudomonadati</taxon>
        <taxon>Pseudomonadota</taxon>
        <taxon>Alphaproteobacteria</taxon>
        <taxon>Rhodobacterales</taxon>
        <taxon>Roseobacteraceae</taxon>
        <taxon>Aliisedimentitalea</taxon>
    </lineage>
</organism>
<dbReference type="Proteomes" id="UP001623232">
    <property type="component" value="Chromosome"/>
</dbReference>
<protein>
    <submittedName>
        <fullName evidence="1">Uncharacterized protein</fullName>
    </submittedName>
</protein>
<dbReference type="Gene3D" id="3.40.30.10">
    <property type="entry name" value="Glutaredoxin"/>
    <property type="match status" value="1"/>
</dbReference>
<reference evidence="1 2" key="1">
    <citation type="submission" date="2023-04" db="EMBL/GenBank/DDBJ databases">
        <title>Complete genome sequence of Alisedimentitalea scapharcae.</title>
        <authorList>
            <person name="Rong J.-C."/>
            <person name="Yi M.-L."/>
            <person name="Zhao Q."/>
        </authorList>
    </citation>
    <scope>NUCLEOTIDE SEQUENCE [LARGE SCALE GENOMIC DNA]</scope>
    <source>
        <strain evidence="1 2">KCTC 42119</strain>
    </source>
</reference>
<evidence type="ECO:0000313" key="1">
    <source>
        <dbReference type="EMBL" id="WZK87171.1"/>
    </source>
</evidence>